<keyword evidence="2" id="KW-1185">Reference proteome</keyword>
<dbReference type="InterPro" id="IPR029058">
    <property type="entry name" value="AB_hydrolase_fold"/>
</dbReference>
<dbReference type="Gene3D" id="3.40.50.1820">
    <property type="entry name" value="alpha/beta hydrolase"/>
    <property type="match status" value="1"/>
</dbReference>
<reference evidence="2" key="1">
    <citation type="journal article" date="2019" name="Int. J. Syst. Evol. Microbiol.">
        <title>The Global Catalogue of Microorganisms (GCM) 10K type strain sequencing project: providing services to taxonomists for standard genome sequencing and annotation.</title>
        <authorList>
            <consortium name="The Broad Institute Genomics Platform"/>
            <consortium name="The Broad Institute Genome Sequencing Center for Infectious Disease"/>
            <person name="Wu L."/>
            <person name="Ma J."/>
        </authorList>
    </citation>
    <scope>NUCLEOTIDE SEQUENCE [LARGE SCALE GENOMIC DNA]</scope>
    <source>
        <strain evidence="2">JCM 1490</strain>
    </source>
</reference>
<dbReference type="SUPFAM" id="SSF53474">
    <property type="entry name" value="alpha/beta-Hydrolases"/>
    <property type="match status" value="1"/>
</dbReference>
<dbReference type="EMBL" id="JBHTCQ010000003">
    <property type="protein sequence ID" value="MFC7406246.1"/>
    <property type="molecule type" value="Genomic_DNA"/>
</dbReference>
<dbReference type="Proteomes" id="UP001596455">
    <property type="component" value="Unassembled WGS sequence"/>
</dbReference>
<gene>
    <name evidence="1" type="ORF">ACFQQL_14095</name>
</gene>
<evidence type="ECO:0008006" key="3">
    <source>
        <dbReference type="Google" id="ProtNLM"/>
    </source>
</evidence>
<dbReference type="PANTHER" id="PTHR43722">
    <property type="entry name" value="PROLINE IMINOPEPTIDASE"/>
    <property type="match status" value="1"/>
</dbReference>
<dbReference type="RefSeq" id="WP_382395477.1">
    <property type="nucleotide sequence ID" value="NZ_JBHTCQ010000003.1"/>
</dbReference>
<dbReference type="InterPro" id="IPR005944">
    <property type="entry name" value="Pro_iminopeptidase"/>
</dbReference>
<proteinExistence type="predicted"/>
<evidence type="ECO:0000313" key="1">
    <source>
        <dbReference type="EMBL" id="MFC7406246.1"/>
    </source>
</evidence>
<evidence type="ECO:0000313" key="2">
    <source>
        <dbReference type="Proteomes" id="UP001596455"/>
    </source>
</evidence>
<sequence length="100" mass="10600">MSTAVRASGLLPVGGGHEIYWEESGDPHGIPALYLHGGPGGGLGKGGYRERFDPQRFRIVGLDQRGCELVVDEDEGRGGANMAEAWQAANTRHAQRVGTA</sequence>
<name>A0ABW2QAV6_9MICO</name>
<dbReference type="PANTHER" id="PTHR43722:SF1">
    <property type="entry name" value="PROLINE IMINOPEPTIDASE"/>
    <property type="match status" value="1"/>
</dbReference>
<comment type="caution">
    <text evidence="1">The sequence shown here is derived from an EMBL/GenBank/DDBJ whole genome shotgun (WGS) entry which is preliminary data.</text>
</comment>
<protein>
    <recommendedName>
        <fullName evidence="3">Prolyl aminopeptidase</fullName>
    </recommendedName>
</protein>
<organism evidence="1 2">
    <name type="scientific">Georgenia alba</name>
    <dbReference type="NCBI Taxonomy" id="2233858"/>
    <lineage>
        <taxon>Bacteria</taxon>
        <taxon>Bacillati</taxon>
        <taxon>Actinomycetota</taxon>
        <taxon>Actinomycetes</taxon>
        <taxon>Micrococcales</taxon>
        <taxon>Bogoriellaceae</taxon>
        <taxon>Georgenia</taxon>
    </lineage>
</organism>
<accession>A0ABW2QAV6</accession>